<organism evidence="2 3">
    <name type="scientific">Methanosarcina mazei</name>
    <name type="common">Methanosarcina frisia</name>
    <dbReference type="NCBI Taxonomy" id="2209"/>
    <lineage>
        <taxon>Archaea</taxon>
        <taxon>Methanobacteriati</taxon>
        <taxon>Methanobacteriota</taxon>
        <taxon>Stenosarchaea group</taxon>
        <taxon>Methanomicrobia</taxon>
        <taxon>Methanosarcinales</taxon>
        <taxon>Methanosarcinaceae</taxon>
        <taxon>Methanosarcina</taxon>
    </lineage>
</organism>
<reference evidence="2 3" key="1">
    <citation type="journal article" date="2015" name="ISME J.">
        <title>Genomic and phenotypic differentiation among Methanosarcina mazei populations from Columbia River sediment.</title>
        <authorList>
            <person name="Youngblut N.D."/>
            <person name="Wirth J.S."/>
            <person name="Henriksen J.R."/>
            <person name="Smith M."/>
            <person name="Simon H."/>
            <person name="Metcalf W.W."/>
            <person name="Whitaker R.J."/>
        </authorList>
    </citation>
    <scope>NUCLEOTIDE SEQUENCE [LARGE SCALE GENOMIC DNA]</scope>
    <source>
        <strain evidence="2 3">3.H.A.2.1</strain>
    </source>
</reference>
<sequence length="63" mass="7009">MHKIEVAEGSRLPQGERLTNSSSISNNISFSQPLLDCSGNACYELDTGPEEPKLEEYVLFFTD</sequence>
<proteinExistence type="predicted"/>
<dbReference type="RefSeq" id="WP_048048727.1">
    <property type="nucleotide sequence ID" value="NZ_JJPO01000127.1"/>
</dbReference>
<evidence type="ECO:0000313" key="3">
    <source>
        <dbReference type="Proteomes" id="UP000034001"/>
    </source>
</evidence>
<dbReference type="EMBL" id="JJPO01000127">
    <property type="protein sequence ID" value="KKG71006.1"/>
    <property type="molecule type" value="Genomic_DNA"/>
</dbReference>
<gene>
    <name evidence="2" type="ORF">DU63_05875</name>
</gene>
<dbReference type="AlphaFoldDB" id="A0A0F8H335"/>
<protein>
    <submittedName>
        <fullName evidence="2">Uncharacterized protein</fullName>
    </submittedName>
</protein>
<accession>A0A0F8H335</accession>
<evidence type="ECO:0000313" key="2">
    <source>
        <dbReference type="EMBL" id="KKG71006.1"/>
    </source>
</evidence>
<comment type="caution">
    <text evidence="2">The sequence shown here is derived from an EMBL/GenBank/DDBJ whole genome shotgun (WGS) entry which is preliminary data.</text>
</comment>
<dbReference type="Proteomes" id="UP000034001">
    <property type="component" value="Unassembled WGS sequence"/>
</dbReference>
<evidence type="ECO:0000256" key="1">
    <source>
        <dbReference type="SAM" id="MobiDB-lite"/>
    </source>
</evidence>
<feature type="region of interest" description="Disordered" evidence="1">
    <location>
        <begin position="1"/>
        <end position="24"/>
    </location>
</feature>
<name>A0A0F8H335_METMZ</name>
<dbReference type="PATRIC" id="fig|2209.43.peg.1260"/>